<dbReference type="EMBL" id="JBHSZI010000001">
    <property type="protein sequence ID" value="MFC7058800.1"/>
    <property type="molecule type" value="Genomic_DNA"/>
</dbReference>
<comment type="caution">
    <text evidence="5">The sequence shown here is derived from an EMBL/GenBank/DDBJ whole genome shotgun (WGS) entry which is preliminary data.</text>
</comment>
<keyword evidence="6" id="KW-1185">Reference proteome</keyword>
<organism evidence="5 6">
    <name type="scientific">Halovenus salina</name>
    <dbReference type="NCBI Taxonomy" id="1510225"/>
    <lineage>
        <taxon>Archaea</taxon>
        <taxon>Methanobacteriati</taxon>
        <taxon>Methanobacteriota</taxon>
        <taxon>Stenosarchaea group</taxon>
        <taxon>Halobacteria</taxon>
        <taxon>Halobacteriales</taxon>
        <taxon>Haloarculaceae</taxon>
        <taxon>Halovenus</taxon>
    </lineage>
</organism>
<sequence length="318" mass="36382">MKGEHRISKPFVGVLSDVTLVGSHPFVLYEGEYVKESSVKPTIQTLNFINSLSNTPKRIIGKNNTKQEIDVACLLHHSWVDGYFHWIAETITRLEGVKEYEERTNSSPKLILGPNLNDFQRETLNLLGYSDNDLIQWTSAYGKVKKLVIPTLRREINPKIPSPFAYHWIREQLRNKCMEHVNTSKFSNRVYISRDDAEERRVVNESEVMKTLNGYGFEKYILSNMCVAEIIALFAQADVIVGPHGAGLTDIIYTEDVAVIEFHPEDRLNGVYFMITEQLNGWYGYLLCASKSKKTNDIVVNVDELEEVLIAAIDRKHD</sequence>
<evidence type="ECO:0000259" key="4">
    <source>
        <dbReference type="Pfam" id="PF04577"/>
    </source>
</evidence>
<protein>
    <submittedName>
        <fullName evidence="5">Glycosyltransferase family 61 protein</fullName>
    </submittedName>
</protein>
<keyword evidence="1" id="KW-0328">Glycosyltransferase</keyword>
<gene>
    <name evidence="5" type="ORF">ACFQQG_12280</name>
</gene>
<dbReference type="Pfam" id="PF04577">
    <property type="entry name" value="Glyco_transf_61"/>
    <property type="match status" value="1"/>
</dbReference>
<proteinExistence type="predicted"/>
<evidence type="ECO:0000313" key="5">
    <source>
        <dbReference type="EMBL" id="MFC7058800.1"/>
    </source>
</evidence>
<dbReference type="InterPro" id="IPR007657">
    <property type="entry name" value="Glycosyltransferase_61"/>
</dbReference>
<evidence type="ECO:0000313" key="6">
    <source>
        <dbReference type="Proteomes" id="UP001596445"/>
    </source>
</evidence>
<evidence type="ECO:0000256" key="3">
    <source>
        <dbReference type="ARBA" id="ARBA00023180"/>
    </source>
</evidence>
<dbReference type="RefSeq" id="WP_267161530.1">
    <property type="nucleotide sequence ID" value="NZ_CP112972.1"/>
</dbReference>
<accession>A0ABD5W5H5</accession>
<evidence type="ECO:0000256" key="2">
    <source>
        <dbReference type="ARBA" id="ARBA00022679"/>
    </source>
</evidence>
<dbReference type="Proteomes" id="UP001596445">
    <property type="component" value="Unassembled WGS sequence"/>
</dbReference>
<dbReference type="GO" id="GO:0016757">
    <property type="term" value="F:glycosyltransferase activity"/>
    <property type="evidence" value="ECO:0007669"/>
    <property type="project" value="UniProtKB-KW"/>
</dbReference>
<keyword evidence="3" id="KW-0325">Glycoprotein</keyword>
<feature type="domain" description="Glycosyltransferase 61 catalytic" evidence="4">
    <location>
        <begin position="83"/>
        <end position="256"/>
    </location>
</feature>
<evidence type="ECO:0000256" key="1">
    <source>
        <dbReference type="ARBA" id="ARBA00022676"/>
    </source>
</evidence>
<reference evidence="5 6" key="1">
    <citation type="journal article" date="2019" name="Int. J. Syst. Evol. Microbiol.">
        <title>The Global Catalogue of Microorganisms (GCM) 10K type strain sequencing project: providing services to taxonomists for standard genome sequencing and annotation.</title>
        <authorList>
            <consortium name="The Broad Institute Genomics Platform"/>
            <consortium name="The Broad Institute Genome Sequencing Center for Infectious Disease"/>
            <person name="Wu L."/>
            <person name="Ma J."/>
        </authorList>
    </citation>
    <scope>NUCLEOTIDE SEQUENCE [LARGE SCALE GENOMIC DNA]</scope>
    <source>
        <strain evidence="5 6">JCM 30072</strain>
    </source>
</reference>
<dbReference type="PANTHER" id="PTHR20961">
    <property type="entry name" value="GLYCOSYLTRANSFERASE"/>
    <property type="match status" value="1"/>
</dbReference>
<dbReference type="GeneID" id="76630861"/>
<dbReference type="InterPro" id="IPR049625">
    <property type="entry name" value="Glyco_transf_61_cat"/>
</dbReference>
<name>A0ABD5W5H5_9EURY</name>
<dbReference type="AlphaFoldDB" id="A0ABD5W5H5"/>
<keyword evidence="2" id="KW-0808">Transferase</keyword>